<keyword evidence="2" id="KW-1185">Reference proteome</keyword>
<dbReference type="HOGENOM" id="CLU_2864783_0_0_5"/>
<dbReference type="KEGG" id="rhi:NGR_c10360"/>
<evidence type="ECO:0000313" key="1">
    <source>
        <dbReference type="EMBL" id="ACP24825.1"/>
    </source>
</evidence>
<gene>
    <name evidence="1" type="ordered locus">NGR_c10360</name>
</gene>
<sequence>MFTSLARPMNDEARGGREQQLHIFASEKDAPLRMKKPALRRAFLHFWLASAQAETLVFSSDRSE</sequence>
<evidence type="ECO:0000313" key="2">
    <source>
        <dbReference type="Proteomes" id="UP000001054"/>
    </source>
</evidence>
<organism evidence="1 2">
    <name type="scientific">Sinorhizobium fredii (strain NBRC 101917 / NGR234)</name>
    <dbReference type="NCBI Taxonomy" id="394"/>
    <lineage>
        <taxon>Bacteria</taxon>
        <taxon>Pseudomonadati</taxon>
        <taxon>Pseudomonadota</taxon>
        <taxon>Alphaproteobacteria</taxon>
        <taxon>Hyphomicrobiales</taxon>
        <taxon>Rhizobiaceae</taxon>
        <taxon>Sinorhizobium/Ensifer group</taxon>
        <taxon>Sinorhizobium</taxon>
    </lineage>
</organism>
<proteinExistence type="predicted"/>
<protein>
    <submittedName>
        <fullName evidence="1">Uncharacterized protein</fullName>
    </submittedName>
</protein>
<dbReference type="Proteomes" id="UP000001054">
    <property type="component" value="Chromosome"/>
</dbReference>
<accession>C3MA46</accession>
<name>C3MA46_SINFN</name>
<dbReference type="PATRIC" id="fig|394.7.peg.3858"/>
<reference evidence="1 2" key="1">
    <citation type="journal article" date="2009" name="Appl. Environ. Microbiol.">
        <title>Rhizobium sp. strain NGR234 possesses a remarkable number of secretion systems.</title>
        <authorList>
            <person name="Schmeisser C."/>
            <person name="Liesegang H."/>
            <person name="Krysciak D."/>
            <person name="Bakkou N."/>
            <person name="Le Quere A."/>
            <person name="Wollherr A."/>
            <person name="Heinemeyer I."/>
            <person name="Morgenstern B."/>
            <person name="Pommerening-Roeser A."/>
            <person name="Flores M."/>
            <person name="Palacios R."/>
            <person name="Brenner S."/>
            <person name="Gottschalk G."/>
            <person name="Schmitz R.A."/>
            <person name="Broughton W.J."/>
            <person name="Perret X."/>
            <person name="Strittmatter A.W."/>
            <person name="Streit W.R."/>
        </authorList>
    </citation>
    <scope>NUCLEOTIDE SEQUENCE [LARGE SCALE GENOMIC DNA]</scope>
    <source>
        <strain evidence="2">NBRC 101917 / NGR234</strain>
    </source>
</reference>
<dbReference type="AlphaFoldDB" id="C3MA46"/>
<dbReference type="EMBL" id="CP001389">
    <property type="protein sequence ID" value="ACP24825.1"/>
    <property type="molecule type" value="Genomic_DNA"/>
</dbReference>